<sequence>PLFLLRPIKLLKHQRPLLRVFSAFGSRPTRATMTFFRLGCRYIPVAYKKRFIDFRKLILTKVLCKITPFYKMKSNYLDVKGERV</sequence>
<dbReference type="EMBL" id="MRBL01000062">
    <property type="protein sequence ID" value="OMI24500.1"/>
    <property type="molecule type" value="Genomic_DNA"/>
</dbReference>
<keyword evidence="2" id="KW-1185">Reference proteome</keyword>
<name>A0ABX3HX90_9BACI</name>
<gene>
    <name evidence="1" type="ORF">BTA31_22235</name>
</gene>
<protein>
    <submittedName>
        <fullName evidence="1">Uncharacterized protein</fullName>
    </submittedName>
</protein>
<accession>A0ABX3HX90</accession>
<dbReference type="Proteomes" id="UP000187046">
    <property type="component" value="Unassembled WGS sequence"/>
</dbReference>
<reference evidence="1 2" key="1">
    <citation type="submission" date="2016-12" db="EMBL/GenBank/DDBJ databases">
        <title>Bacillus phylogenomics.</title>
        <authorList>
            <person name="Dunlap C."/>
        </authorList>
    </citation>
    <scope>NUCLEOTIDE SEQUENCE [LARGE SCALE GENOMIC DNA]</scope>
    <source>
        <strain evidence="1 2">NRRL B-41327</strain>
    </source>
</reference>
<organism evidence="1 2">
    <name type="scientific">Bacillus haynesii</name>
    <dbReference type="NCBI Taxonomy" id="1925021"/>
    <lineage>
        <taxon>Bacteria</taxon>
        <taxon>Bacillati</taxon>
        <taxon>Bacillota</taxon>
        <taxon>Bacilli</taxon>
        <taxon>Bacillales</taxon>
        <taxon>Bacillaceae</taxon>
        <taxon>Bacillus</taxon>
    </lineage>
</organism>
<evidence type="ECO:0000313" key="2">
    <source>
        <dbReference type="Proteomes" id="UP000187046"/>
    </source>
</evidence>
<evidence type="ECO:0000313" key="1">
    <source>
        <dbReference type="EMBL" id="OMI24500.1"/>
    </source>
</evidence>
<comment type="caution">
    <text evidence="1">The sequence shown here is derived from an EMBL/GenBank/DDBJ whole genome shotgun (WGS) entry which is preliminary data.</text>
</comment>
<proteinExistence type="predicted"/>
<feature type="non-terminal residue" evidence="1">
    <location>
        <position position="1"/>
    </location>
</feature>